<proteinExistence type="predicted"/>
<feature type="compositionally biased region" description="Basic and acidic residues" evidence="1">
    <location>
        <begin position="918"/>
        <end position="955"/>
    </location>
</feature>
<feature type="region of interest" description="Disordered" evidence="1">
    <location>
        <begin position="516"/>
        <end position="542"/>
    </location>
</feature>
<accession>A0AAW1SVY2</accession>
<dbReference type="PANTHER" id="PTHR21563">
    <property type="entry name" value="ZINC FINGER C3H1 DOMAIN-CONTAINING PROTEIN"/>
    <property type="match status" value="1"/>
</dbReference>
<feature type="compositionally biased region" description="Basic residues" evidence="1">
    <location>
        <begin position="835"/>
        <end position="849"/>
    </location>
</feature>
<evidence type="ECO:0000313" key="2">
    <source>
        <dbReference type="EMBL" id="KAK9860427.1"/>
    </source>
</evidence>
<feature type="compositionally biased region" description="Basic residues" evidence="1">
    <location>
        <begin position="719"/>
        <end position="735"/>
    </location>
</feature>
<feature type="compositionally biased region" description="Basic and acidic residues" evidence="1">
    <location>
        <begin position="811"/>
        <end position="821"/>
    </location>
</feature>
<sequence>MANWGQGRGQSFPARPRPPAGLPERMQRPPSRTGTPPLPSMVPSESLIIDFDDDDEEHPLPNHPGTAVTTQRTSSIPSHSASFPAGPFHPPAAPAAPAGPSSAAQSASPAGGGDMQPEGTAGTADAAAAGRHKRRELPAEQRERLARARLLQEEHRRRQEAAQAAKEREAEIQRHLQRLSEEPPGLASTPSAAMMLQPEPLPMELDPAPLTERDAMDAIQLHDPEAEKQLQQLLMGSSGAGDFPAVDMDSGSESEAAERSLTSPAGSRAMLKSRLWEQQAKKRQERWKDKMRSRQQVPAENISPSLPTEAPIATPAQPKADTGPEPAPLEPGDEQEPGQMQSGEVLPESMPQQEHLSTSGDDDNDDDMAIESVEDSEAERARLADRFLAVQAQKAAIKAQRKAMDEMFQAMKRTYSDLSSEQAELESALGSITARSLRSQLPPPAAVLSHLRSLPMANLLAGGSGMEVGGEDRQAELDARASARPQQLLQQLHALQDPTDPPAPALLPFAPEASGVQLGKRKRQDQEPNASSSSRGPPAIATPMEPAAVVLPAVPTTHPAAAVGPLAGVAVGGVAGKNAPLAFGDWQQPTKPATGHAPAPDSRSQPPAHDLPLYLAPDQSSCLIPQHCPFATLPAGPARSLCGNQNPQRLLLRCHQGTLYRRSTSSNVSSQPDQSPPPRGRSTPVNSGSLRRSSPEAGNSRGRASGSQRTVRSRAGASNHRRRSRTPSKPQHSRSRQQSPSTSAESRRRRPRSPAGPYQSSRGLHARSQSRERATRVSPRQRGAGAASKSRAGDRARPSVSPTISRRLRSRERGRDIDSRPRSRAQSPRREVGRRGHSRSHSPARFRRRVYPDPPRKPVSMSPPSRKQSRPPSPTRKRAAKTSPQRSSRSPRSRPAHSPAANRSGAFRGHPRKSGLGSERDKTGDRGAPGEDGRKLNGGRGKEDTKGSVPSHDRPASSAASDQQQDRIKGTSTMPRDDMTKQDGRSGASALELHPGLSPRPSSHQPPDSIVGGMGTGTGEKAANVPQIAAPAAAAVAAALPPEPAGTDEISTRTRSDGLQRAQDQQLQEREPTAAQQAVGSHRGDQEQPGPPPPAMLSANNKIVEDPADVATLGGAPTGAKDPPATGGAGDSSRPLSATAAEYIPVGRIPQQSPMESGQLQPDSQDATPAPTPKLEPNNGQGSILEATSESTRASSKSPGPRDLQSDTAKNDPSSRNTRSQGNAQQHKAQSSRWEPRGVVTNSSVPAEAGPASPAAVTSPGLVETIAARANKKTRLASRGQGLPGRMQIVISSNPQQEAGTDVALFPPPCLAGLGPHLGRMGPEAVHAMGRAWPVSHARSPTLAVATPAGIYISPLSRFRSYRLCETYHDATKAAFLSASYGNTIDPQWPLCPYEARGSCRNAKCPYQMAADYTLEAVQIVRDIFITAQRAGSKAAVPSKADAQKAGSPENLAAQLIQQAPRRVSLGPAAQRATKGPAKPRQIPAETKKSLCTEGQTPKYTVHPGTPLQPLRCFSSQLLHPVVVHPNLPWGLMPGWSAYGPLPDAPGAANASQLAMGVARTDEPTPRLVQSALENRYFSEEAVVEAPRRRDAAAQTDGGSAEDPARAERMASLEAAQKLCSNDPEPWLLHALEHIDFNSEQLTNDESSSRILKVLARGLEKNQASTPLWLFYLHCYSKRQGASAKIGDAPA</sequence>
<dbReference type="EMBL" id="JALJOV010000839">
    <property type="protein sequence ID" value="KAK9860427.1"/>
    <property type="molecule type" value="Genomic_DNA"/>
</dbReference>
<feature type="compositionally biased region" description="Polar residues" evidence="1">
    <location>
        <begin position="294"/>
        <end position="306"/>
    </location>
</feature>
<evidence type="ECO:0000256" key="1">
    <source>
        <dbReference type="SAM" id="MobiDB-lite"/>
    </source>
</evidence>
<feature type="compositionally biased region" description="Polar residues" evidence="1">
    <location>
        <begin position="1206"/>
        <end position="1233"/>
    </location>
</feature>
<feature type="compositionally biased region" description="Basic and acidic residues" evidence="1">
    <location>
        <begin position="136"/>
        <end position="181"/>
    </location>
</feature>
<comment type="caution">
    <text evidence="2">The sequence shown here is derived from an EMBL/GenBank/DDBJ whole genome shotgun (WGS) entry which is preliminary data.</text>
</comment>
<dbReference type="InterPro" id="IPR039278">
    <property type="entry name" value="Red1"/>
</dbReference>
<feature type="compositionally biased region" description="Low complexity" evidence="1">
    <location>
        <begin position="119"/>
        <end position="129"/>
    </location>
</feature>
<feature type="region of interest" description="Disordered" evidence="1">
    <location>
        <begin position="222"/>
        <end position="377"/>
    </location>
</feature>
<organism evidence="2 3">
    <name type="scientific">Apatococcus fuscideae</name>
    <dbReference type="NCBI Taxonomy" id="2026836"/>
    <lineage>
        <taxon>Eukaryota</taxon>
        <taxon>Viridiplantae</taxon>
        <taxon>Chlorophyta</taxon>
        <taxon>core chlorophytes</taxon>
        <taxon>Trebouxiophyceae</taxon>
        <taxon>Chlorellales</taxon>
        <taxon>Chlorellaceae</taxon>
        <taxon>Apatococcus</taxon>
    </lineage>
</organism>
<feature type="compositionally biased region" description="Polar residues" evidence="1">
    <location>
        <begin position="661"/>
        <end position="673"/>
    </location>
</feature>
<feature type="region of interest" description="Disordered" evidence="1">
    <location>
        <begin position="661"/>
        <end position="1258"/>
    </location>
</feature>
<feature type="region of interest" description="Disordered" evidence="1">
    <location>
        <begin position="582"/>
        <end position="613"/>
    </location>
</feature>
<feature type="compositionally biased region" description="Polar residues" evidence="1">
    <location>
        <begin position="1178"/>
        <end position="1198"/>
    </location>
</feature>
<reference evidence="2 3" key="1">
    <citation type="journal article" date="2024" name="Nat. Commun.">
        <title>Phylogenomics reveals the evolutionary origins of lichenization in chlorophyte algae.</title>
        <authorList>
            <person name="Puginier C."/>
            <person name="Libourel C."/>
            <person name="Otte J."/>
            <person name="Skaloud P."/>
            <person name="Haon M."/>
            <person name="Grisel S."/>
            <person name="Petersen M."/>
            <person name="Berrin J.G."/>
            <person name="Delaux P.M."/>
            <person name="Dal Grande F."/>
            <person name="Keller J."/>
        </authorList>
    </citation>
    <scope>NUCLEOTIDE SEQUENCE [LARGE SCALE GENOMIC DNA]</scope>
    <source>
        <strain evidence="2 3">SAG 2523</strain>
    </source>
</reference>
<gene>
    <name evidence="2" type="ORF">WJX84_007272</name>
</gene>
<feature type="compositionally biased region" description="Polar residues" evidence="1">
    <location>
        <begin position="1150"/>
        <end position="1167"/>
    </location>
</feature>
<feature type="compositionally biased region" description="Polar residues" evidence="1">
    <location>
        <begin position="67"/>
        <end position="79"/>
    </location>
</feature>
<dbReference type="Proteomes" id="UP001485043">
    <property type="component" value="Unassembled WGS sequence"/>
</dbReference>
<evidence type="ECO:0000313" key="3">
    <source>
        <dbReference type="Proteomes" id="UP001485043"/>
    </source>
</evidence>
<feature type="region of interest" description="Disordered" evidence="1">
    <location>
        <begin position="1"/>
        <end position="192"/>
    </location>
</feature>
<protein>
    <submittedName>
        <fullName evidence="2">Uncharacterized protein</fullName>
    </submittedName>
</protein>
<feature type="compositionally biased region" description="Low complexity" evidence="1">
    <location>
        <begin position="780"/>
        <end position="790"/>
    </location>
</feature>
<dbReference type="PANTHER" id="PTHR21563:SF3">
    <property type="entry name" value="ZINC FINGER C3H1 DOMAIN-CONTAINING PROTEIN"/>
    <property type="match status" value="1"/>
</dbReference>
<dbReference type="GO" id="GO:0000178">
    <property type="term" value="C:exosome (RNase complex)"/>
    <property type="evidence" value="ECO:0007669"/>
    <property type="project" value="TreeGrafter"/>
</dbReference>
<keyword evidence="3" id="KW-1185">Reference proteome</keyword>
<feature type="compositionally biased region" description="Low complexity" evidence="1">
    <location>
        <begin position="95"/>
        <end position="109"/>
    </location>
</feature>
<feature type="compositionally biased region" description="Basic and acidic residues" evidence="1">
    <location>
        <begin position="279"/>
        <end position="292"/>
    </location>
</feature>
<feature type="compositionally biased region" description="Polar residues" evidence="1">
    <location>
        <begin position="350"/>
        <end position="359"/>
    </location>
</feature>
<dbReference type="GO" id="GO:0005634">
    <property type="term" value="C:nucleus"/>
    <property type="evidence" value="ECO:0007669"/>
    <property type="project" value="TreeGrafter"/>
</dbReference>
<feature type="compositionally biased region" description="Polar residues" evidence="1">
    <location>
        <begin position="683"/>
        <end position="692"/>
    </location>
</feature>
<feature type="compositionally biased region" description="Acidic residues" evidence="1">
    <location>
        <begin position="360"/>
        <end position="377"/>
    </location>
</feature>
<feature type="compositionally biased region" description="Basic and acidic residues" evidence="1">
    <location>
        <begin position="964"/>
        <end position="984"/>
    </location>
</feature>
<name>A0AAW1SVY2_9CHLO</name>
<feature type="compositionally biased region" description="Low complexity" evidence="1">
    <location>
        <begin position="1022"/>
        <end position="1040"/>
    </location>
</feature>